<gene>
    <name evidence="3" type="ORF">NAES01612_LOCUS19672</name>
</gene>
<dbReference type="PROSITE" id="PS51082">
    <property type="entry name" value="WH2"/>
    <property type="match status" value="1"/>
</dbReference>
<dbReference type="Pfam" id="PF02205">
    <property type="entry name" value="WH2"/>
    <property type="match status" value="1"/>
</dbReference>
<dbReference type="Gene3D" id="6.10.280.150">
    <property type="match status" value="1"/>
</dbReference>
<evidence type="ECO:0000256" key="1">
    <source>
        <dbReference type="SAM" id="MobiDB-lite"/>
    </source>
</evidence>
<evidence type="ECO:0000313" key="3">
    <source>
        <dbReference type="EMBL" id="CAE2325111.1"/>
    </source>
</evidence>
<feature type="compositionally biased region" description="Acidic residues" evidence="1">
    <location>
        <begin position="84"/>
        <end position="105"/>
    </location>
</feature>
<organism evidence="3">
    <name type="scientific">Paramoeba aestuarina</name>
    <dbReference type="NCBI Taxonomy" id="180227"/>
    <lineage>
        <taxon>Eukaryota</taxon>
        <taxon>Amoebozoa</taxon>
        <taxon>Discosea</taxon>
        <taxon>Flabellinia</taxon>
        <taxon>Dactylopodida</taxon>
        <taxon>Paramoebidae</taxon>
        <taxon>Paramoeba</taxon>
    </lineage>
</organism>
<dbReference type="InterPro" id="IPR003124">
    <property type="entry name" value="WH2_dom"/>
</dbReference>
<dbReference type="EMBL" id="HBKR01030018">
    <property type="protein sequence ID" value="CAE2325111.1"/>
    <property type="molecule type" value="Transcribed_RNA"/>
</dbReference>
<feature type="region of interest" description="Disordered" evidence="1">
    <location>
        <begin position="1"/>
        <end position="58"/>
    </location>
</feature>
<feature type="region of interest" description="Disordered" evidence="1">
    <location>
        <begin position="77"/>
        <end position="105"/>
    </location>
</feature>
<dbReference type="GO" id="GO:0003779">
    <property type="term" value="F:actin binding"/>
    <property type="evidence" value="ECO:0007669"/>
    <property type="project" value="InterPro"/>
</dbReference>
<evidence type="ECO:0000259" key="2">
    <source>
        <dbReference type="PROSITE" id="PS51082"/>
    </source>
</evidence>
<protein>
    <recommendedName>
        <fullName evidence="2">WH2 domain-containing protein</fullName>
    </recommendedName>
</protein>
<proteinExistence type="predicted"/>
<dbReference type="AlphaFoldDB" id="A0A7S4P6A2"/>
<reference evidence="3" key="1">
    <citation type="submission" date="2021-01" db="EMBL/GenBank/DDBJ databases">
        <authorList>
            <person name="Corre E."/>
            <person name="Pelletier E."/>
            <person name="Niang G."/>
            <person name="Scheremetjew M."/>
            <person name="Finn R."/>
            <person name="Kale V."/>
            <person name="Holt S."/>
            <person name="Cochrane G."/>
            <person name="Meng A."/>
            <person name="Brown T."/>
            <person name="Cohen L."/>
        </authorList>
    </citation>
    <scope>NUCLEOTIDE SEQUENCE</scope>
    <source>
        <strain evidence="3">SoJaBio B1-5/56/2</strain>
    </source>
</reference>
<name>A0A7S4P6A2_9EUKA</name>
<sequence length="105" mass="11441">MTIGTRKVAEKKTPAPPPGPAPTSAATNPVSDLLASIRQGTSLKKVDQDKKETSKKRWGAAVGMFASLQDTLMGAMEERRTAMDEDSDDDDEIEDGWSDEEEWAD</sequence>
<accession>A0A7S4P6A2</accession>
<feature type="domain" description="WH2" evidence="2">
    <location>
        <begin position="29"/>
        <end position="46"/>
    </location>
</feature>